<dbReference type="InterPro" id="IPR044068">
    <property type="entry name" value="CB"/>
</dbReference>
<keyword evidence="3 5" id="KW-0238">DNA-binding</keyword>
<organism evidence="8 9">
    <name type="scientific">Bombella intestini</name>
    <dbReference type="NCBI Taxonomy" id="1539051"/>
    <lineage>
        <taxon>Bacteria</taxon>
        <taxon>Pseudomonadati</taxon>
        <taxon>Pseudomonadota</taxon>
        <taxon>Alphaproteobacteria</taxon>
        <taxon>Acetobacterales</taxon>
        <taxon>Acetobacteraceae</taxon>
        <taxon>Bombella</taxon>
    </lineage>
</organism>
<dbReference type="Pfam" id="PF13356">
    <property type="entry name" value="Arm-DNA-bind_3"/>
    <property type="match status" value="1"/>
</dbReference>
<dbReference type="InterPro" id="IPR053876">
    <property type="entry name" value="Phage_int_M"/>
</dbReference>
<dbReference type="EMBL" id="JATM01000001">
    <property type="protein sequence ID" value="OOL19942.1"/>
    <property type="molecule type" value="Genomic_DNA"/>
</dbReference>
<feature type="domain" description="Core-binding (CB)" evidence="7">
    <location>
        <begin position="104"/>
        <end position="185"/>
    </location>
</feature>
<dbReference type="PROSITE" id="PS51898">
    <property type="entry name" value="TYR_RECOMBINASE"/>
    <property type="match status" value="1"/>
</dbReference>
<dbReference type="InterPro" id="IPR011010">
    <property type="entry name" value="DNA_brk_join_enz"/>
</dbReference>
<dbReference type="GO" id="GO:0006310">
    <property type="term" value="P:DNA recombination"/>
    <property type="evidence" value="ECO:0007669"/>
    <property type="project" value="UniProtKB-KW"/>
</dbReference>
<dbReference type="GO" id="GO:0003677">
    <property type="term" value="F:DNA binding"/>
    <property type="evidence" value="ECO:0007669"/>
    <property type="project" value="UniProtKB-UniRule"/>
</dbReference>
<evidence type="ECO:0000256" key="2">
    <source>
        <dbReference type="ARBA" id="ARBA00022908"/>
    </source>
</evidence>
<comment type="caution">
    <text evidence="8">The sequence shown here is derived from an EMBL/GenBank/DDBJ whole genome shotgun (WGS) entry which is preliminary data.</text>
</comment>
<evidence type="ECO:0000259" key="7">
    <source>
        <dbReference type="PROSITE" id="PS51900"/>
    </source>
</evidence>
<dbReference type="OrthoDB" id="7298605at2"/>
<dbReference type="Gene3D" id="1.10.443.10">
    <property type="entry name" value="Intergrase catalytic core"/>
    <property type="match status" value="1"/>
</dbReference>
<dbReference type="Pfam" id="PF00589">
    <property type="entry name" value="Phage_integrase"/>
    <property type="match status" value="1"/>
</dbReference>
<keyword evidence="9" id="KW-1185">Reference proteome</keyword>
<dbReference type="CDD" id="cd00801">
    <property type="entry name" value="INT_P4_C"/>
    <property type="match status" value="1"/>
</dbReference>
<dbReference type="PROSITE" id="PS51900">
    <property type="entry name" value="CB"/>
    <property type="match status" value="1"/>
</dbReference>
<dbReference type="SUPFAM" id="SSF56349">
    <property type="entry name" value="DNA breaking-rejoining enzymes"/>
    <property type="match status" value="1"/>
</dbReference>
<dbReference type="RefSeq" id="WP_077395758.1">
    <property type="nucleotide sequence ID" value="NZ_JATM01000001.1"/>
</dbReference>
<feature type="domain" description="Tyr recombinase" evidence="6">
    <location>
        <begin position="218"/>
        <end position="398"/>
    </location>
</feature>
<evidence type="ECO:0000256" key="4">
    <source>
        <dbReference type="ARBA" id="ARBA00023172"/>
    </source>
</evidence>
<dbReference type="InterPro" id="IPR010998">
    <property type="entry name" value="Integrase_recombinase_N"/>
</dbReference>
<evidence type="ECO:0000256" key="5">
    <source>
        <dbReference type="PROSITE-ProRule" id="PRU01248"/>
    </source>
</evidence>
<evidence type="ECO:0000256" key="1">
    <source>
        <dbReference type="ARBA" id="ARBA00008857"/>
    </source>
</evidence>
<dbReference type="InterPro" id="IPR025166">
    <property type="entry name" value="Integrase_DNA_bind_dom"/>
</dbReference>
<dbReference type="Proteomes" id="UP000200980">
    <property type="component" value="Unassembled WGS sequence"/>
</dbReference>
<dbReference type="InterPro" id="IPR002104">
    <property type="entry name" value="Integrase_catalytic"/>
</dbReference>
<dbReference type="Gene3D" id="1.10.150.130">
    <property type="match status" value="1"/>
</dbReference>
<reference evidence="8 9" key="1">
    <citation type="journal article" date="2016" name="PLoS ONE">
        <title>Whole-Genome Sequence Analysis of Bombella intestini LMG 28161T, a Novel Acetic Acid Bacterium Isolated from the Crop of a Red-Tailed Bumble Bee, Bombus lapidarius.</title>
        <authorList>
            <person name="Li L."/>
            <person name="Illeghems K."/>
            <person name="Van Kerrebroeck S."/>
            <person name="Borremans W."/>
            <person name="Cleenwerck I."/>
            <person name="Smagghe G."/>
            <person name="De Vuyst L."/>
            <person name="Vandamme P."/>
        </authorList>
    </citation>
    <scope>NUCLEOTIDE SEQUENCE [LARGE SCALE GENOMIC DNA]</scope>
    <source>
        <strain evidence="8 9">R-52487</strain>
    </source>
</reference>
<evidence type="ECO:0000313" key="8">
    <source>
        <dbReference type="EMBL" id="OOL19942.1"/>
    </source>
</evidence>
<evidence type="ECO:0000259" key="6">
    <source>
        <dbReference type="PROSITE" id="PS51898"/>
    </source>
</evidence>
<dbReference type="InterPro" id="IPR038488">
    <property type="entry name" value="Integrase_DNA-bd_sf"/>
</dbReference>
<evidence type="ECO:0000256" key="3">
    <source>
        <dbReference type="ARBA" id="ARBA00023125"/>
    </source>
</evidence>
<accession>A0A1S8GSB0</accession>
<protein>
    <recommendedName>
        <fullName evidence="10">Integrase</fullName>
    </recommendedName>
</protein>
<proteinExistence type="inferred from homology"/>
<evidence type="ECO:0008006" key="10">
    <source>
        <dbReference type="Google" id="ProtNLM"/>
    </source>
</evidence>
<name>A0A1S8GSB0_9PROT</name>
<dbReference type="GO" id="GO:0015074">
    <property type="term" value="P:DNA integration"/>
    <property type="evidence" value="ECO:0007669"/>
    <property type="project" value="UniProtKB-KW"/>
</dbReference>
<dbReference type="InterPro" id="IPR050808">
    <property type="entry name" value="Phage_Integrase"/>
</dbReference>
<dbReference type="PANTHER" id="PTHR30629">
    <property type="entry name" value="PROPHAGE INTEGRASE"/>
    <property type="match status" value="1"/>
</dbReference>
<sequence>MARRLYKLTDKTIQSLPEGNHSDGGNLYIRIRVKGDLVHRFWNIRYKSPVTGRIREMGIGSLEICSLREARQKAFHARKLIADGMDPLEERQCEQAEHLRRVGKTFAYAVQAYLQRQKVKWRDPKAPSAFLNTLEQYAFPIIGQKPVAAISQNDVLAVLLPIWESKTETARRIRNRIEQVLDYATALHWREGDNPARWNGPLAHILPEPAKLIRDRKQPHYALTVELLGQAIKHLEHVGSVGALAVRFCAFTVCRSGEVRGARWQEINLTDAVWTIPAHRMKAGKEHRVPLSRAAMSVLELAKPLYDGRMDALVFPNNKGAALSDVALSKALKNAAYPLTGDRKATVHGMRSTFRDWVAEETEYDATAAELALAHTVGSTVERAYRRGDMFAKRRALMEAWAERLSFKVNV</sequence>
<dbReference type="AlphaFoldDB" id="A0A1S8GSB0"/>
<keyword evidence="4" id="KW-0233">DNA recombination</keyword>
<dbReference type="STRING" id="1539051.AL01_03120"/>
<gene>
    <name evidence="8" type="ORF">AL01_03120</name>
</gene>
<keyword evidence="2" id="KW-0229">DNA integration</keyword>
<evidence type="ECO:0000313" key="9">
    <source>
        <dbReference type="Proteomes" id="UP000200980"/>
    </source>
</evidence>
<dbReference type="PANTHER" id="PTHR30629:SF2">
    <property type="entry name" value="PROPHAGE INTEGRASE INTS-RELATED"/>
    <property type="match status" value="1"/>
</dbReference>
<dbReference type="Gene3D" id="3.30.160.390">
    <property type="entry name" value="Integrase, DNA-binding domain"/>
    <property type="match status" value="1"/>
</dbReference>
<dbReference type="Pfam" id="PF22022">
    <property type="entry name" value="Phage_int_M"/>
    <property type="match status" value="1"/>
</dbReference>
<comment type="similarity">
    <text evidence="1">Belongs to the 'phage' integrase family.</text>
</comment>
<dbReference type="InterPro" id="IPR013762">
    <property type="entry name" value="Integrase-like_cat_sf"/>
</dbReference>